<dbReference type="InterPro" id="IPR013424">
    <property type="entry name" value="Ice-binding_C"/>
</dbReference>
<organism evidence="3 4">
    <name type="scientific">Sphaerotilus montanus</name>
    <dbReference type="NCBI Taxonomy" id="522889"/>
    <lineage>
        <taxon>Bacteria</taxon>
        <taxon>Pseudomonadati</taxon>
        <taxon>Pseudomonadota</taxon>
        <taxon>Betaproteobacteria</taxon>
        <taxon>Burkholderiales</taxon>
        <taxon>Sphaerotilaceae</taxon>
        <taxon>Sphaerotilus</taxon>
    </lineage>
</organism>
<feature type="chain" id="PRO_5031509053" description="C-type lectin domain-containing protein" evidence="1">
    <location>
        <begin position="25"/>
        <end position="186"/>
    </location>
</feature>
<feature type="signal peptide" evidence="1">
    <location>
        <begin position="1"/>
        <end position="24"/>
    </location>
</feature>
<proteinExistence type="predicted"/>
<gene>
    <name evidence="3" type="ORF">BDD16_003955</name>
</gene>
<dbReference type="RefSeq" id="WP_218897882.1">
    <property type="nucleotide sequence ID" value="NZ_JACCFH010000001.1"/>
</dbReference>
<dbReference type="InterPro" id="IPR016186">
    <property type="entry name" value="C-type_lectin-like/link_sf"/>
</dbReference>
<feature type="domain" description="C-type lectin" evidence="2">
    <location>
        <begin position="31"/>
        <end position="141"/>
    </location>
</feature>
<dbReference type="Proteomes" id="UP000518288">
    <property type="component" value="Unassembled WGS sequence"/>
</dbReference>
<dbReference type="PROSITE" id="PS51257">
    <property type="entry name" value="PROKAR_LIPOPROTEIN"/>
    <property type="match status" value="1"/>
</dbReference>
<evidence type="ECO:0000313" key="4">
    <source>
        <dbReference type="Proteomes" id="UP000518288"/>
    </source>
</evidence>
<dbReference type="PROSITE" id="PS50041">
    <property type="entry name" value="C_TYPE_LECTIN_2"/>
    <property type="match status" value="1"/>
</dbReference>
<dbReference type="Pfam" id="PF07589">
    <property type="entry name" value="PEP-CTERM"/>
    <property type="match status" value="1"/>
</dbReference>
<protein>
    <recommendedName>
        <fullName evidence="2">C-type lectin domain-containing protein</fullName>
    </recommendedName>
</protein>
<dbReference type="NCBIfam" id="TIGR02595">
    <property type="entry name" value="PEP_CTERM"/>
    <property type="match status" value="1"/>
</dbReference>
<evidence type="ECO:0000256" key="1">
    <source>
        <dbReference type="SAM" id="SignalP"/>
    </source>
</evidence>
<dbReference type="Pfam" id="PF00059">
    <property type="entry name" value="Lectin_C"/>
    <property type="match status" value="1"/>
</dbReference>
<evidence type="ECO:0000259" key="2">
    <source>
        <dbReference type="PROSITE" id="PS50041"/>
    </source>
</evidence>
<dbReference type="SUPFAM" id="SSF56436">
    <property type="entry name" value="C-type lectin-like"/>
    <property type="match status" value="1"/>
</dbReference>
<dbReference type="EMBL" id="JACCFH010000001">
    <property type="protein sequence ID" value="NYG34969.1"/>
    <property type="molecule type" value="Genomic_DNA"/>
</dbReference>
<keyword evidence="1" id="KW-0732">Signal</keyword>
<dbReference type="Gene3D" id="3.10.100.10">
    <property type="entry name" value="Mannose-Binding Protein A, subunit A"/>
    <property type="match status" value="1"/>
</dbReference>
<dbReference type="InterPro" id="IPR016187">
    <property type="entry name" value="CTDL_fold"/>
</dbReference>
<accession>A0A7Y9R2B2</accession>
<comment type="caution">
    <text evidence="3">The sequence shown here is derived from an EMBL/GenBank/DDBJ whole genome shotgun (WGS) entry which is preliminary data.</text>
</comment>
<keyword evidence="4" id="KW-1185">Reference proteome</keyword>
<name>A0A7Y9R2B2_9BURK</name>
<evidence type="ECO:0000313" key="3">
    <source>
        <dbReference type="EMBL" id="NYG34969.1"/>
    </source>
</evidence>
<dbReference type="SMART" id="SM00034">
    <property type="entry name" value="CLECT"/>
    <property type="match status" value="1"/>
</dbReference>
<sequence length="186" mass="20006">MSKISSIHVAICAVLAACSLSAHSAPETLANNGHTYEWISGPFSWDQALADASTHTNAGQTGYMATITSAAENDFVHGLANTRLAWIGASQVNGDWVWRAGPEAGQALSYSNWGTNQGLNQSLETHAGINWFGQTQKRWDDFGVVVQTFGYVVEYDAVTAVPEPETYAMMLAGLGALSLVARRRVR</sequence>
<dbReference type="AlphaFoldDB" id="A0A7Y9R2B2"/>
<dbReference type="InterPro" id="IPR001304">
    <property type="entry name" value="C-type_lectin-like"/>
</dbReference>
<reference evidence="3 4" key="1">
    <citation type="submission" date="2020-07" db="EMBL/GenBank/DDBJ databases">
        <title>Genomic Encyclopedia of Archaeal and Bacterial Type Strains, Phase II (KMG-II): from individual species to whole genera.</title>
        <authorList>
            <person name="Goeker M."/>
        </authorList>
    </citation>
    <scope>NUCLEOTIDE SEQUENCE [LARGE SCALE GENOMIC DNA]</scope>
    <source>
        <strain evidence="3 4">DSM 21226</strain>
    </source>
</reference>